<dbReference type="EC" id="2.1.1.-" evidence="3"/>
<evidence type="ECO:0000259" key="2">
    <source>
        <dbReference type="Pfam" id="PF13649"/>
    </source>
</evidence>
<dbReference type="GO" id="GO:0032259">
    <property type="term" value="P:methylation"/>
    <property type="evidence" value="ECO:0007669"/>
    <property type="project" value="UniProtKB-KW"/>
</dbReference>
<dbReference type="Pfam" id="PF13649">
    <property type="entry name" value="Methyltransf_25"/>
    <property type="match status" value="1"/>
</dbReference>
<evidence type="ECO:0000256" key="1">
    <source>
        <dbReference type="ARBA" id="ARBA00022679"/>
    </source>
</evidence>
<dbReference type="PANTHER" id="PTHR43861:SF3">
    <property type="entry name" value="PUTATIVE (AFU_ORTHOLOGUE AFUA_2G14390)-RELATED"/>
    <property type="match status" value="1"/>
</dbReference>
<dbReference type="SUPFAM" id="SSF53335">
    <property type="entry name" value="S-adenosyl-L-methionine-dependent methyltransferases"/>
    <property type="match status" value="1"/>
</dbReference>
<dbReference type="Gene3D" id="3.40.50.150">
    <property type="entry name" value="Vaccinia Virus protein VP39"/>
    <property type="match status" value="1"/>
</dbReference>
<reference evidence="3" key="2">
    <citation type="submission" date="2024-06" db="EMBL/GenBank/DDBJ databases">
        <authorList>
            <person name="Petrova K.O."/>
            <person name="Toshchakov S.V."/>
            <person name="Boltjanskaja Y.V."/>
            <person name="Kevbrin V."/>
        </authorList>
    </citation>
    <scope>NUCLEOTIDE SEQUENCE</scope>
    <source>
        <strain evidence="3">Z-910T</strain>
    </source>
</reference>
<dbReference type="Gene3D" id="2.20.25.110">
    <property type="entry name" value="S-adenosyl-L-methionine-dependent methyltransferases"/>
    <property type="match status" value="1"/>
</dbReference>
<name>A0AAU7VI91_9FIRM</name>
<dbReference type="CDD" id="cd02440">
    <property type="entry name" value="AdoMet_MTases"/>
    <property type="match status" value="1"/>
</dbReference>
<dbReference type="InterPro" id="IPR029063">
    <property type="entry name" value="SAM-dependent_MTases_sf"/>
</dbReference>
<dbReference type="InterPro" id="IPR041698">
    <property type="entry name" value="Methyltransf_25"/>
</dbReference>
<dbReference type="GO" id="GO:0008168">
    <property type="term" value="F:methyltransferase activity"/>
    <property type="evidence" value="ECO:0007669"/>
    <property type="project" value="UniProtKB-KW"/>
</dbReference>
<keyword evidence="3" id="KW-0489">Methyltransferase</keyword>
<keyword evidence="1 3" id="KW-0808">Transferase</keyword>
<proteinExistence type="predicted"/>
<dbReference type="PANTHER" id="PTHR43861">
    <property type="entry name" value="TRANS-ACONITATE 2-METHYLTRANSFERASE-RELATED"/>
    <property type="match status" value="1"/>
</dbReference>
<dbReference type="AlphaFoldDB" id="A0AAU7VI91"/>
<evidence type="ECO:0000313" key="3">
    <source>
        <dbReference type="EMBL" id="XBX73756.1"/>
    </source>
</evidence>
<feature type="domain" description="Methyltransferase" evidence="2">
    <location>
        <begin position="38"/>
        <end position="132"/>
    </location>
</feature>
<dbReference type="RefSeq" id="WP_350342518.1">
    <property type="nucleotide sequence ID" value="NZ_CP158367.1"/>
</dbReference>
<organism evidence="3">
    <name type="scientific">Proteinivorax tanatarense</name>
    <dbReference type="NCBI Taxonomy" id="1260629"/>
    <lineage>
        <taxon>Bacteria</taxon>
        <taxon>Bacillati</taxon>
        <taxon>Bacillota</taxon>
        <taxon>Clostridia</taxon>
        <taxon>Eubacteriales</taxon>
        <taxon>Proteinivoracaceae</taxon>
        <taxon>Proteinivorax</taxon>
    </lineage>
</organism>
<reference evidence="3" key="1">
    <citation type="journal article" date="2013" name="Extremophiles">
        <title>Proteinivorax tanatarense gen. nov., sp. nov., an anaerobic, haloalkaliphilic, proteolytic bacterium isolated from a decaying algal bloom, and proposal of Proteinivoraceae fam. nov.</title>
        <authorList>
            <person name="Kevbrin V."/>
            <person name="Boltyanskaya Y."/>
            <person name="Zhilina T."/>
            <person name="Kolganova T."/>
            <person name="Lavrentjeva E."/>
            <person name="Kuznetsov B."/>
        </authorList>
    </citation>
    <scope>NUCLEOTIDE SEQUENCE</scope>
    <source>
        <strain evidence="3">Z-910T</strain>
    </source>
</reference>
<dbReference type="EMBL" id="CP158367">
    <property type="protein sequence ID" value="XBX73756.1"/>
    <property type="molecule type" value="Genomic_DNA"/>
</dbReference>
<accession>A0AAU7VI91</accession>
<sequence length="243" mass="28362">MSSGYDILAKYYDKFMIEFPYDKWVSFIDTFCDRKLSILELGCGTGNLTIRLKKLGYDVTGIDIESNMLSIAEQKITKERLEIPLICDDMLNADYLSCNQIICPNDGVNSILDKRELEIFFKKVFNSFKGNGTFIFDVSTLKKFSDMQGEIFCEDYKELTYIWDTIISKDNIVDFYLTFFENIMGNRYKRTDLSITQRGYTLEELKTALNWAGFTSIETYEDYNKKIIKSCEQSHRITFVAKK</sequence>
<protein>
    <submittedName>
        <fullName evidence="3">Class I SAM-dependent methyltransferase</fullName>
        <ecNumber evidence="3">2.1.1.-</ecNumber>
    </submittedName>
</protein>
<gene>
    <name evidence="3" type="ORF">PRVXT_001758</name>
</gene>